<dbReference type="EMBL" id="RCML01000824">
    <property type="protein sequence ID" value="KAG2968929.1"/>
    <property type="molecule type" value="Genomic_DNA"/>
</dbReference>
<organism evidence="6 7">
    <name type="scientific">Phytophthora cactorum</name>
    <dbReference type="NCBI Taxonomy" id="29920"/>
    <lineage>
        <taxon>Eukaryota</taxon>
        <taxon>Sar</taxon>
        <taxon>Stramenopiles</taxon>
        <taxon>Oomycota</taxon>
        <taxon>Peronosporomycetes</taxon>
        <taxon>Peronosporales</taxon>
        <taxon>Peronosporaceae</taxon>
        <taxon>Phytophthora</taxon>
    </lineage>
</organism>
<evidence type="ECO:0000313" key="7">
    <source>
        <dbReference type="Proteomes" id="UP000251314"/>
    </source>
</evidence>
<evidence type="ECO:0000313" key="1">
    <source>
        <dbReference type="EMBL" id="KAG2844404.1"/>
    </source>
</evidence>
<dbReference type="Proteomes" id="UP000251314">
    <property type="component" value="Unassembled WGS sequence"/>
</dbReference>
<dbReference type="EMBL" id="RCMI01001502">
    <property type="protein sequence ID" value="KAG2884361.1"/>
    <property type="molecule type" value="Genomic_DNA"/>
</dbReference>
<accession>A0A329S9C5</accession>
<sequence>MDQNRKEASDATVQLTELDCAYLDTQHRYQELRDQLILMKGTANMNFE</sequence>
<evidence type="ECO:0000313" key="6">
    <source>
        <dbReference type="EMBL" id="RAW32182.1"/>
    </source>
</evidence>
<dbReference type="Proteomes" id="UP000735874">
    <property type="component" value="Unassembled WGS sequence"/>
</dbReference>
<evidence type="ECO:0000313" key="5">
    <source>
        <dbReference type="EMBL" id="KAG3208127.1"/>
    </source>
</evidence>
<evidence type="ECO:0000313" key="2">
    <source>
        <dbReference type="EMBL" id="KAG2884361.1"/>
    </source>
</evidence>
<protein>
    <submittedName>
        <fullName evidence="6">Uncharacterized protein</fullName>
    </submittedName>
</protein>
<dbReference type="Proteomes" id="UP000736787">
    <property type="component" value="Unassembled WGS sequence"/>
</dbReference>
<dbReference type="EMBL" id="RCMV01001544">
    <property type="protein sequence ID" value="KAG3208127.1"/>
    <property type="molecule type" value="Genomic_DNA"/>
</dbReference>
<reference evidence="6 7" key="1">
    <citation type="submission" date="2018-01" db="EMBL/GenBank/DDBJ databases">
        <title>Draft genome of the strawberry crown rot pathogen Phytophthora cactorum.</title>
        <authorList>
            <person name="Armitage A.D."/>
            <person name="Lysoe E."/>
            <person name="Nellist C.F."/>
            <person name="Harrison R.J."/>
            <person name="Brurberg M.B."/>
        </authorList>
    </citation>
    <scope>NUCLEOTIDE SEQUENCE [LARGE SCALE GENOMIC DNA]</scope>
    <source>
        <strain evidence="6 7">10300</strain>
    </source>
</reference>
<dbReference type="Proteomes" id="UP000697107">
    <property type="component" value="Unassembled WGS sequence"/>
</dbReference>
<comment type="caution">
    <text evidence="6">The sequence shown here is derived from an EMBL/GenBank/DDBJ whole genome shotgun (WGS) entry which is preliminary data.</text>
</comment>
<gene>
    <name evidence="6" type="ORF">PC110_g11465</name>
    <name evidence="1" type="ORF">PC113_g18408</name>
    <name evidence="2" type="ORF">PC115_g21357</name>
    <name evidence="3" type="ORF">PC117_g23237</name>
    <name evidence="4" type="ORF">PC118_g17728</name>
    <name evidence="5" type="ORF">PC129_g20839</name>
</gene>
<dbReference type="OrthoDB" id="92682at2759"/>
<dbReference type="EMBL" id="RCMK01001384">
    <property type="protein sequence ID" value="KAG2895546.1"/>
    <property type="molecule type" value="Genomic_DNA"/>
</dbReference>
<evidence type="ECO:0000313" key="4">
    <source>
        <dbReference type="EMBL" id="KAG2968929.1"/>
    </source>
</evidence>
<evidence type="ECO:0000313" key="3">
    <source>
        <dbReference type="EMBL" id="KAG2895546.1"/>
    </source>
</evidence>
<proteinExistence type="predicted"/>
<dbReference type="EMBL" id="MJFZ01000288">
    <property type="protein sequence ID" value="RAW32182.1"/>
    <property type="molecule type" value="Genomic_DNA"/>
</dbReference>
<dbReference type="Proteomes" id="UP000760860">
    <property type="component" value="Unassembled WGS sequence"/>
</dbReference>
<reference evidence="1" key="2">
    <citation type="submission" date="2018-10" db="EMBL/GenBank/DDBJ databases">
        <title>Effector identification in a new, highly contiguous assembly of the strawberry crown rot pathogen Phytophthora cactorum.</title>
        <authorList>
            <person name="Armitage A.D."/>
            <person name="Nellist C.F."/>
            <person name="Bates H."/>
            <person name="Vickerstaff R.J."/>
            <person name="Harrison R.J."/>
        </authorList>
    </citation>
    <scope>NUCLEOTIDE SEQUENCE</scope>
    <source>
        <strain evidence="1">15-7</strain>
        <strain evidence="2">4032</strain>
        <strain evidence="3">4040</strain>
        <strain evidence="4">P415</strain>
        <strain evidence="5">P421</strain>
    </source>
</reference>
<dbReference type="EMBL" id="RCMG01000862">
    <property type="protein sequence ID" value="KAG2844404.1"/>
    <property type="molecule type" value="Genomic_DNA"/>
</dbReference>
<name>A0A329S9C5_9STRA</name>
<dbReference type="Proteomes" id="UP000774804">
    <property type="component" value="Unassembled WGS sequence"/>
</dbReference>
<dbReference type="AlphaFoldDB" id="A0A329S9C5"/>
<keyword evidence="7" id="KW-1185">Reference proteome</keyword>
<dbReference type="VEuPathDB" id="FungiDB:PC110_g11465"/>